<dbReference type="Proteomes" id="UP000478052">
    <property type="component" value="Unassembled WGS sequence"/>
</dbReference>
<protein>
    <submittedName>
        <fullName evidence="3">Activating transcription factor 7-interacting protein 2-like</fullName>
    </submittedName>
</protein>
<dbReference type="Pfam" id="PF16794">
    <property type="entry name" value="fn3_4"/>
    <property type="match status" value="1"/>
</dbReference>
<dbReference type="GO" id="GO:0005667">
    <property type="term" value="C:transcription regulator complex"/>
    <property type="evidence" value="ECO:0007669"/>
    <property type="project" value="TreeGrafter"/>
</dbReference>
<feature type="domain" description="Activating transcription factor 7-interacting protein Fn3" evidence="2">
    <location>
        <begin position="150"/>
        <end position="253"/>
    </location>
</feature>
<evidence type="ECO:0000256" key="1">
    <source>
        <dbReference type="SAM" id="SignalP"/>
    </source>
</evidence>
<dbReference type="GO" id="GO:0006355">
    <property type="term" value="P:regulation of DNA-templated transcription"/>
    <property type="evidence" value="ECO:0007669"/>
    <property type="project" value="TreeGrafter"/>
</dbReference>
<accession>A0A6G0Z2F0</accession>
<evidence type="ECO:0000313" key="3">
    <source>
        <dbReference type="EMBL" id="KAF0764731.1"/>
    </source>
</evidence>
<dbReference type="InterPro" id="IPR056565">
    <property type="entry name" value="Fn3_ATF7IP"/>
</dbReference>
<proteinExistence type="predicted"/>
<comment type="caution">
    <text evidence="3">The sequence shown here is derived from an EMBL/GenBank/DDBJ whole genome shotgun (WGS) entry which is preliminary data.</text>
</comment>
<dbReference type="GO" id="GO:0005634">
    <property type="term" value="C:nucleus"/>
    <property type="evidence" value="ECO:0007669"/>
    <property type="project" value="TreeGrafter"/>
</dbReference>
<feature type="signal peptide" evidence="1">
    <location>
        <begin position="1"/>
        <end position="22"/>
    </location>
</feature>
<dbReference type="EMBL" id="VUJU01001565">
    <property type="protein sequence ID" value="KAF0764731.1"/>
    <property type="molecule type" value="Genomic_DNA"/>
</dbReference>
<organism evidence="3 4">
    <name type="scientific">Aphis craccivora</name>
    <name type="common">Cowpea aphid</name>
    <dbReference type="NCBI Taxonomy" id="307492"/>
    <lineage>
        <taxon>Eukaryota</taxon>
        <taxon>Metazoa</taxon>
        <taxon>Ecdysozoa</taxon>
        <taxon>Arthropoda</taxon>
        <taxon>Hexapoda</taxon>
        <taxon>Insecta</taxon>
        <taxon>Pterygota</taxon>
        <taxon>Neoptera</taxon>
        <taxon>Paraneoptera</taxon>
        <taxon>Hemiptera</taxon>
        <taxon>Sternorrhyncha</taxon>
        <taxon>Aphidomorpha</taxon>
        <taxon>Aphidoidea</taxon>
        <taxon>Aphididae</taxon>
        <taxon>Aphidini</taxon>
        <taxon>Aphis</taxon>
        <taxon>Aphis</taxon>
    </lineage>
</organism>
<sequence>MFNNIKQFLIFFLVSRVDPVLVQPCTVTYTTQRVPISQISGTLQPIPTVPYTPRQITVSQLSASLKPLTSTSYAACQLPTSSRMSGSLPQASSGTTFTACRLPISIHAIPSINVGPQLSRPPPPAIPILEHPAPLPPIPNQRSLPSWKKLPPPPKVSLSKTIESRIPQALVLSWNMTMNRSMADVVSYQIYAYQEVPNQPPKPELWKKIGDVNALPLPMACSLTQFSIGEKYHFAVRAVDVYSRIGPFSSPQSMFISNV</sequence>
<evidence type="ECO:0000313" key="4">
    <source>
        <dbReference type="Proteomes" id="UP000478052"/>
    </source>
</evidence>
<dbReference type="GO" id="GO:0003712">
    <property type="term" value="F:transcription coregulator activity"/>
    <property type="evidence" value="ECO:0007669"/>
    <property type="project" value="TreeGrafter"/>
</dbReference>
<feature type="chain" id="PRO_5026125263" evidence="1">
    <location>
        <begin position="23"/>
        <end position="259"/>
    </location>
</feature>
<gene>
    <name evidence="3" type="ORF">FWK35_00009891</name>
</gene>
<name>A0A6G0Z2F0_APHCR</name>
<evidence type="ECO:0000259" key="2">
    <source>
        <dbReference type="Pfam" id="PF16794"/>
    </source>
</evidence>
<dbReference type="Gene3D" id="2.60.40.10">
    <property type="entry name" value="Immunoglobulins"/>
    <property type="match status" value="1"/>
</dbReference>
<dbReference type="InterPro" id="IPR013783">
    <property type="entry name" value="Ig-like_fold"/>
</dbReference>
<keyword evidence="1" id="KW-0732">Signal</keyword>
<dbReference type="OrthoDB" id="2434995at2759"/>
<dbReference type="InterPro" id="IPR026085">
    <property type="entry name" value="ATF7-int"/>
</dbReference>
<dbReference type="InterPro" id="IPR036116">
    <property type="entry name" value="FN3_sf"/>
</dbReference>
<keyword evidence="4" id="KW-1185">Reference proteome</keyword>
<dbReference type="SUPFAM" id="SSF49265">
    <property type="entry name" value="Fibronectin type III"/>
    <property type="match status" value="1"/>
</dbReference>
<dbReference type="PANTHER" id="PTHR23210:SF26">
    <property type="entry name" value="ACTIVATING TRANSCRIPTION FACTOR 7-INTERACTING PROTEIN 1"/>
    <property type="match status" value="1"/>
</dbReference>
<dbReference type="PANTHER" id="PTHR23210">
    <property type="entry name" value="ACTIVATING TRANSCRIPTION FACTOR 7 INTERACTING PROTEIN"/>
    <property type="match status" value="1"/>
</dbReference>
<dbReference type="AlphaFoldDB" id="A0A6G0Z2F0"/>
<reference evidence="3 4" key="1">
    <citation type="submission" date="2019-08" db="EMBL/GenBank/DDBJ databases">
        <title>Whole genome of Aphis craccivora.</title>
        <authorList>
            <person name="Voronova N.V."/>
            <person name="Shulinski R.S."/>
            <person name="Bandarenka Y.V."/>
            <person name="Zhorov D.G."/>
            <person name="Warner D."/>
        </authorList>
    </citation>
    <scope>NUCLEOTIDE SEQUENCE [LARGE SCALE GENOMIC DNA]</scope>
    <source>
        <strain evidence="3">180601</strain>
        <tissue evidence="3">Whole Body</tissue>
    </source>
</reference>